<dbReference type="GO" id="GO:0015228">
    <property type="term" value="F:coenzyme A transmembrane transporter activity"/>
    <property type="evidence" value="ECO:0007669"/>
    <property type="project" value="TreeGrafter"/>
</dbReference>
<gene>
    <name evidence="13" type="ORF">BDW42DRAFT_177517</name>
</gene>
<name>A0A2J5HJJ3_9EURO</name>
<feature type="repeat" description="Solcar" evidence="10">
    <location>
        <begin position="223"/>
        <end position="305"/>
    </location>
</feature>
<keyword evidence="8 10" id="KW-0472">Membrane</keyword>
<keyword evidence="3 11" id="KW-0813">Transport</keyword>
<evidence type="ECO:0000256" key="8">
    <source>
        <dbReference type="ARBA" id="ARBA00023136"/>
    </source>
</evidence>
<feature type="transmembrane region" description="Helical" evidence="12">
    <location>
        <begin position="22"/>
        <end position="45"/>
    </location>
</feature>
<protein>
    <submittedName>
        <fullName evidence="13">Mitochondrial carrier</fullName>
    </submittedName>
</protein>
<dbReference type="GO" id="GO:0005347">
    <property type="term" value="F:ATP transmembrane transporter activity"/>
    <property type="evidence" value="ECO:0007669"/>
    <property type="project" value="TreeGrafter"/>
</dbReference>
<reference evidence="14" key="1">
    <citation type="submission" date="2017-12" db="EMBL/GenBank/DDBJ databases">
        <authorList>
            <consortium name="DOE Joint Genome Institute"/>
            <person name="Mondo S.J."/>
            <person name="Kjaerbolling I."/>
            <person name="Vesth T.C."/>
            <person name="Frisvad J.C."/>
            <person name="Nybo J.L."/>
            <person name="Theobald S."/>
            <person name="Kuo A."/>
            <person name="Bowyer P."/>
            <person name="Matsuda Y."/>
            <person name="Lyhne E.K."/>
            <person name="Kogle M.E."/>
            <person name="Clum A."/>
            <person name="Lipzen A."/>
            <person name="Salamov A."/>
            <person name="Ngan C.Y."/>
            <person name="Daum C."/>
            <person name="Chiniquy J."/>
            <person name="Barry K."/>
            <person name="LaButti K."/>
            <person name="Haridas S."/>
            <person name="Simmons B.A."/>
            <person name="Magnuson J.K."/>
            <person name="Mortensen U.H."/>
            <person name="Larsen T.O."/>
            <person name="Grigoriev I.V."/>
            <person name="Baker S.E."/>
            <person name="Andersen M.R."/>
            <person name="Nordberg H.P."/>
            <person name="Cantor M.N."/>
            <person name="Hua S.X."/>
        </authorList>
    </citation>
    <scope>NUCLEOTIDE SEQUENCE [LARGE SCALE GENOMIC DNA]</scope>
    <source>
        <strain evidence="14">IBT 19404</strain>
    </source>
</reference>
<sequence>MSQPRSEGQAKVVAAVQQGDNIAHALAGAGGGILSMVLTYPLITLSTRAQVESKRAQSTTVDAIRRIVQREGFGGLYSGLESALFGISVTNFVYYYWYEWTRSAFERAANKAGRASKKLTTVESMIAGAIAGSATVLLTNPIWVVNTRMTARNADSDGQTPEKKQRTSTISTLMELLQKEGPKALFAGVLPALVLVINPILQYTIFEQLKNVVERRRRMTPKDAFYLGALGKILATSITYPYITIKSRAHVASKDGPKESLNGSLKRIVREEGYVGLYKGIGPKVTQSAITAAFLFAFKDVLYDMMVSLRKRGKVAR</sequence>
<evidence type="ECO:0000256" key="5">
    <source>
        <dbReference type="ARBA" id="ARBA00022737"/>
    </source>
</evidence>
<evidence type="ECO:0000256" key="2">
    <source>
        <dbReference type="ARBA" id="ARBA00006375"/>
    </source>
</evidence>
<comment type="similarity">
    <text evidence="2 11">Belongs to the mitochondrial carrier (TC 2.A.29) family.</text>
</comment>
<dbReference type="AlphaFoldDB" id="A0A2J5HJJ3"/>
<feature type="transmembrane region" description="Helical" evidence="12">
    <location>
        <begin position="184"/>
        <end position="205"/>
    </location>
</feature>
<keyword evidence="7 12" id="KW-1133">Transmembrane helix</keyword>
<dbReference type="SUPFAM" id="SSF103506">
    <property type="entry name" value="Mitochondrial carrier"/>
    <property type="match status" value="1"/>
</dbReference>
<evidence type="ECO:0000256" key="3">
    <source>
        <dbReference type="ARBA" id="ARBA00022448"/>
    </source>
</evidence>
<keyword evidence="5" id="KW-0677">Repeat</keyword>
<feature type="transmembrane region" description="Helical" evidence="12">
    <location>
        <begin position="75"/>
        <end position="97"/>
    </location>
</feature>
<evidence type="ECO:0000256" key="11">
    <source>
        <dbReference type="RuleBase" id="RU000488"/>
    </source>
</evidence>
<dbReference type="InterPro" id="IPR052217">
    <property type="entry name" value="Mito/Peroxisomal_Carrier"/>
</dbReference>
<dbReference type="GO" id="GO:0005778">
    <property type="term" value="C:peroxisomal membrane"/>
    <property type="evidence" value="ECO:0007669"/>
    <property type="project" value="UniProtKB-SubCell"/>
</dbReference>
<evidence type="ECO:0000256" key="1">
    <source>
        <dbReference type="ARBA" id="ARBA00004585"/>
    </source>
</evidence>
<keyword evidence="9" id="KW-0576">Peroxisome</keyword>
<feature type="repeat" description="Solcar" evidence="10">
    <location>
        <begin position="119"/>
        <end position="212"/>
    </location>
</feature>
<feature type="transmembrane region" description="Helical" evidence="12">
    <location>
        <begin position="125"/>
        <end position="145"/>
    </location>
</feature>
<evidence type="ECO:0000313" key="14">
    <source>
        <dbReference type="Proteomes" id="UP000235023"/>
    </source>
</evidence>
<evidence type="ECO:0000256" key="10">
    <source>
        <dbReference type="PROSITE-ProRule" id="PRU00282"/>
    </source>
</evidence>
<keyword evidence="6" id="KW-0496">Mitochondrion</keyword>
<keyword evidence="14" id="KW-1185">Reference proteome</keyword>
<dbReference type="GO" id="GO:0080122">
    <property type="term" value="F:AMP transmembrane transporter activity"/>
    <property type="evidence" value="ECO:0007669"/>
    <property type="project" value="TreeGrafter"/>
</dbReference>
<dbReference type="GO" id="GO:0015217">
    <property type="term" value="F:ADP transmembrane transporter activity"/>
    <property type="evidence" value="ECO:0007669"/>
    <property type="project" value="TreeGrafter"/>
</dbReference>
<keyword evidence="4 10" id="KW-0812">Transmembrane</keyword>
<evidence type="ECO:0000256" key="12">
    <source>
        <dbReference type="SAM" id="Phobius"/>
    </source>
</evidence>
<evidence type="ECO:0000256" key="4">
    <source>
        <dbReference type="ARBA" id="ARBA00022692"/>
    </source>
</evidence>
<dbReference type="GO" id="GO:0044610">
    <property type="term" value="F:FMN transmembrane transporter activity"/>
    <property type="evidence" value="ECO:0007669"/>
    <property type="project" value="TreeGrafter"/>
</dbReference>
<dbReference type="GO" id="GO:0015230">
    <property type="term" value="F:FAD transmembrane transporter activity"/>
    <property type="evidence" value="ECO:0007669"/>
    <property type="project" value="TreeGrafter"/>
</dbReference>
<dbReference type="PROSITE" id="PS50920">
    <property type="entry name" value="SOLCAR"/>
    <property type="match status" value="3"/>
</dbReference>
<evidence type="ECO:0000313" key="13">
    <source>
        <dbReference type="EMBL" id="PLN77091.1"/>
    </source>
</evidence>
<evidence type="ECO:0000256" key="7">
    <source>
        <dbReference type="ARBA" id="ARBA00022989"/>
    </source>
</evidence>
<comment type="subcellular location">
    <subcellularLocation>
        <location evidence="1">Peroxisome membrane</location>
        <topology evidence="1">Multi-pass membrane protein</topology>
    </subcellularLocation>
</comment>
<dbReference type="Gene3D" id="1.50.40.10">
    <property type="entry name" value="Mitochondrial carrier domain"/>
    <property type="match status" value="1"/>
</dbReference>
<dbReference type="InterPro" id="IPR018108">
    <property type="entry name" value="MCP_transmembrane"/>
</dbReference>
<dbReference type="FunFam" id="1.50.40.10:FF:000134">
    <property type="entry name" value="Peroxisomal membrane protein PMP47B"/>
    <property type="match status" value="1"/>
</dbReference>
<dbReference type="EMBL" id="KZ559603">
    <property type="protein sequence ID" value="PLN77091.1"/>
    <property type="molecule type" value="Genomic_DNA"/>
</dbReference>
<dbReference type="OrthoDB" id="2019556at2759"/>
<feature type="repeat" description="Solcar" evidence="10">
    <location>
        <begin position="19"/>
        <end position="104"/>
    </location>
</feature>
<dbReference type="PANTHER" id="PTHR45939">
    <property type="entry name" value="PEROXISOMAL MEMBRANE PROTEIN PMP34-RELATED"/>
    <property type="match status" value="1"/>
</dbReference>
<evidence type="ECO:0000256" key="9">
    <source>
        <dbReference type="ARBA" id="ARBA00023140"/>
    </source>
</evidence>
<dbReference type="Proteomes" id="UP000235023">
    <property type="component" value="Unassembled WGS sequence"/>
</dbReference>
<dbReference type="GO" id="GO:0051724">
    <property type="term" value="F:NAD transmembrane transporter activity"/>
    <property type="evidence" value="ECO:0007669"/>
    <property type="project" value="TreeGrafter"/>
</dbReference>
<feature type="transmembrane region" description="Helical" evidence="12">
    <location>
        <begin position="225"/>
        <end position="243"/>
    </location>
</feature>
<accession>A0A2J5HJJ3</accession>
<dbReference type="InterPro" id="IPR023395">
    <property type="entry name" value="MCP_dom_sf"/>
</dbReference>
<organism evidence="13 14">
    <name type="scientific">Aspergillus taichungensis</name>
    <dbReference type="NCBI Taxonomy" id="482145"/>
    <lineage>
        <taxon>Eukaryota</taxon>
        <taxon>Fungi</taxon>
        <taxon>Dikarya</taxon>
        <taxon>Ascomycota</taxon>
        <taxon>Pezizomycotina</taxon>
        <taxon>Eurotiomycetes</taxon>
        <taxon>Eurotiomycetidae</taxon>
        <taxon>Eurotiales</taxon>
        <taxon>Aspergillaceae</taxon>
        <taxon>Aspergillus</taxon>
        <taxon>Aspergillus subgen. Circumdati</taxon>
    </lineage>
</organism>
<evidence type="ECO:0000256" key="6">
    <source>
        <dbReference type="ARBA" id="ARBA00022792"/>
    </source>
</evidence>
<keyword evidence="6" id="KW-0999">Mitochondrion inner membrane</keyword>
<dbReference type="PANTHER" id="PTHR45939:SF5">
    <property type="entry name" value="PEROXISOMAL MEMBRANE PROTEIN PMP34"/>
    <property type="match status" value="1"/>
</dbReference>
<dbReference type="Pfam" id="PF00153">
    <property type="entry name" value="Mito_carr"/>
    <property type="match status" value="3"/>
</dbReference>
<proteinExistence type="inferred from homology"/>